<sequence length="83" mass="9607">MTADSIKEVCTLKTLTNNSQAKSSGISVADGNLLTESASVLNRWDKYCSDLYNYPLQSDSFRTISDQKRTTRVRPYLRQRWRR</sequence>
<organism evidence="1 2">
    <name type="scientific">Dreissena polymorpha</name>
    <name type="common">Zebra mussel</name>
    <name type="synonym">Mytilus polymorpha</name>
    <dbReference type="NCBI Taxonomy" id="45954"/>
    <lineage>
        <taxon>Eukaryota</taxon>
        <taxon>Metazoa</taxon>
        <taxon>Spiralia</taxon>
        <taxon>Lophotrochozoa</taxon>
        <taxon>Mollusca</taxon>
        <taxon>Bivalvia</taxon>
        <taxon>Autobranchia</taxon>
        <taxon>Heteroconchia</taxon>
        <taxon>Euheterodonta</taxon>
        <taxon>Imparidentia</taxon>
        <taxon>Neoheterodontei</taxon>
        <taxon>Myida</taxon>
        <taxon>Dreissenoidea</taxon>
        <taxon>Dreissenidae</taxon>
        <taxon>Dreissena</taxon>
    </lineage>
</organism>
<evidence type="ECO:0000313" key="2">
    <source>
        <dbReference type="Proteomes" id="UP000828390"/>
    </source>
</evidence>
<protein>
    <submittedName>
        <fullName evidence="1">Uncharacterized protein</fullName>
    </submittedName>
</protein>
<dbReference type="Proteomes" id="UP000828390">
    <property type="component" value="Unassembled WGS sequence"/>
</dbReference>
<accession>A0A9D4DHB8</accession>
<dbReference type="AlphaFoldDB" id="A0A9D4DHB8"/>
<reference evidence="1" key="1">
    <citation type="journal article" date="2019" name="bioRxiv">
        <title>The Genome of the Zebra Mussel, Dreissena polymorpha: A Resource for Invasive Species Research.</title>
        <authorList>
            <person name="McCartney M.A."/>
            <person name="Auch B."/>
            <person name="Kono T."/>
            <person name="Mallez S."/>
            <person name="Zhang Y."/>
            <person name="Obille A."/>
            <person name="Becker A."/>
            <person name="Abrahante J.E."/>
            <person name="Garbe J."/>
            <person name="Badalamenti J.P."/>
            <person name="Herman A."/>
            <person name="Mangelson H."/>
            <person name="Liachko I."/>
            <person name="Sullivan S."/>
            <person name="Sone E.D."/>
            <person name="Koren S."/>
            <person name="Silverstein K.A.T."/>
            <person name="Beckman K.B."/>
            <person name="Gohl D.M."/>
        </authorList>
    </citation>
    <scope>NUCLEOTIDE SEQUENCE</scope>
    <source>
        <strain evidence="1">Duluth1</strain>
        <tissue evidence="1">Whole animal</tissue>
    </source>
</reference>
<comment type="caution">
    <text evidence="1">The sequence shown here is derived from an EMBL/GenBank/DDBJ whole genome shotgun (WGS) entry which is preliminary data.</text>
</comment>
<proteinExistence type="predicted"/>
<name>A0A9D4DHB8_DREPO</name>
<keyword evidence="2" id="KW-1185">Reference proteome</keyword>
<gene>
    <name evidence="1" type="ORF">DPMN_182860</name>
</gene>
<evidence type="ECO:0000313" key="1">
    <source>
        <dbReference type="EMBL" id="KAH3748415.1"/>
    </source>
</evidence>
<dbReference type="EMBL" id="JAIWYP010000010">
    <property type="protein sequence ID" value="KAH3748415.1"/>
    <property type="molecule type" value="Genomic_DNA"/>
</dbReference>
<reference evidence="1" key="2">
    <citation type="submission" date="2020-11" db="EMBL/GenBank/DDBJ databases">
        <authorList>
            <person name="McCartney M.A."/>
            <person name="Auch B."/>
            <person name="Kono T."/>
            <person name="Mallez S."/>
            <person name="Becker A."/>
            <person name="Gohl D.M."/>
            <person name="Silverstein K.A.T."/>
            <person name="Koren S."/>
            <person name="Bechman K.B."/>
            <person name="Herman A."/>
            <person name="Abrahante J.E."/>
            <person name="Garbe J."/>
        </authorList>
    </citation>
    <scope>NUCLEOTIDE SEQUENCE</scope>
    <source>
        <strain evidence="1">Duluth1</strain>
        <tissue evidence="1">Whole animal</tissue>
    </source>
</reference>